<dbReference type="AlphaFoldDB" id="S0G3A4"/>
<proteinExistence type="predicted"/>
<evidence type="ECO:0000313" key="2">
    <source>
        <dbReference type="Proteomes" id="UP000014216"/>
    </source>
</evidence>
<organism evidence="1 2">
    <name type="scientific">Desulfotignum phosphitoxidans DSM 13687</name>
    <dbReference type="NCBI Taxonomy" id="1286635"/>
    <lineage>
        <taxon>Bacteria</taxon>
        <taxon>Pseudomonadati</taxon>
        <taxon>Thermodesulfobacteriota</taxon>
        <taxon>Desulfobacteria</taxon>
        <taxon>Desulfobacterales</taxon>
        <taxon>Desulfobacteraceae</taxon>
        <taxon>Desulfotignum</taxon>
    </lineage>
</organism>
<dbReference type="RefSeq" id="WP_006967132.1">
    <property type="nucleotide sequence ID" value="NZ_APJX01000007.1"/>
</dbReference>
<gene>
    <name evidence="1" type="ORF">Dpo_7c01380</name>
</gene>
<comment type="caution">
    <text evidence="1">The sequence shown here is derived from an EMBL/GenBank/DDBJ whole genome shotgun (WGS) entry which is preliminary data.</text>
</comment>
<keyword evidence="2" id="KW-1185">Reference proteome</keyword>
<dbReference type="Proteomes" id="UP000014216">
    <property type="component" value="Unassembled WGS sequence"/>
</dbReference>
<dbReference type="EMBL" id="APJX01000007">
    <property type="protein sequence ID" value="EMS78662.1"/>
    <property type="molecule type" value="Genomic_DNA"/>
</dbReference>
<name>S0G3A4_9BACT</name>
<accession>S0G3A4</accession>
<sequence length="91" mass="10072">MGRDIKLLRMHGLGMSQDRMAKRLGLDQKTILQHLGKMPILANSLNTDLSRGFTVAQVAEKQGWQVLSPWVGAVMAGSNTLKQDNNNVEKL</sequence>
<reference evidence="1 2" key="1">
    <citation type="journal article" date="2013" name="Genome Announc.">
        <title>Draft Genome Sequence of Desulfotignum phosphitoxidans DSM 13687 Strain FiPS-3.</title>
        <authorList>
            <person name="Poehlein A."/>
            <person name="Daniel R."/>
            <person name="Simeonova D.D."/>
        </authorList>
    </citation>
    <scope>NUCLEOTIDE SEQUENCE [LARGE SCALE GENOMIC DNA]</scope>
    <source>
        <strain evidence="1 2">DSM 13687</strain>
    </source>
</reference>
<evidence type="ECO:0000313" key="1">
    <source>
        <dbReference type="EMBL" id="EMS78662.1"/>
    </source>
</evidence>
<protein>
    <submittedName>
        <fullName evidence="1">Uncharacterized protein</fullName>
    </submittedName>
</protein>